<evidence type="ECO:0000313" key="3">
    <source>
        <dbReference type="Proteomes" id="UP000246464"/>
    </source>
</evidence>
<reference evidence="2 3" key="1">
    <citation type="submission" date="2017-12" db="EMBL/GenBank/DDBJ databases">
        <title>Integrating genomic resources of turbot (Scophthalmus maximus) in depth evaluation of genetic and physical mapping variation across individuals.</title>
        <authorList>
            <person name="Martinez P."/>
        </authorList>
    </citation>
    <scope>NUCLEOTIDE SEQUENCE [LARGE SCALE GENOMIC DNA]</scope>
</reference>
<evidence type="ECO:0000313" key="2">
    <source>
        <dbReference type="EMBL" id="AWP13040.1"/>
    </source>
</evidence>
<dbReference type="EMBL" id="CP026256">
    <property type="protein sequence ID" value="AWP13040.1"/>
    <property type="molecule type" value="Genomic_DNA"/>
</dbReference>
<gene>
    <name evidence="2" type="ORF">SMAX5B_018635</name>
</gene>
<organism evidence="2 3">
    <name type="scientific">Scophthalmus maximus</name>
    <name type="common">Turbot</name>
    <name type="synonym">Psetta maxima</name>
    <dbReference type="NCBI Taxonomy" id="52904"/>
    <lineage>
        <taxon>Eukaryota</taxon>
        <taxon>Metazoa</taxon>
        <taxon>Chordata</taxon>
        <taxon>Craniata</taxon>
        <taxon>Vertebrata</taxon>
        <taxon>Euteleostomi</taxon>
        <taxon>Actinopterygii</taxon>
        <taxon>Neopterygii</taxon>
        <taxon>Teleostei</taxon>
        <taxon>Neoteleostei</taxon>
        <taxon>Acanthomorphata</taxon>
        <taxon>Carangaria</taxon>
        <taxon>Pleuronectiformes</taxon>
        <taxon>Pleuronectoidei</taxon>
        <taxon>Scophthalmidae</taxon>
        <taxon>Scophthalmus</taxon>
    </lineage>
</organism>
<name>A0A2U9CAH8_SCOMX</name>
<feature type="region of interest" description="Disordered" evidence="1">
    <location>
        <begin position="1"/>
        <end position="61"/>
    </location>
</feature>
<evidence type="ECO:0000256" key="1">
    <source>
        <dbReference type="SAM" id="MobiDB-lite"/>
    </source>
</evidence>
<keyword evidence="3" id="KW-1185">Reference proteome</keyword>
<dbReference type="AlphaFoldDB" id="A0A2U9CAH8"/>
<protein>
    <submittedName>
        <fullName evidence="2">Uncharacterized protein</fullName>
    </submittedName>
</protein>
<sequence length="61" mass="6558">AGTVTMAQIARTPRKLQQTAGRRGKKQAEIRAMRSLLFVPPSPDPDSRSASMPSGTQMVCS</sequence>
<dbReference type="Proteomes" id="UP000246464">
    <property type="component" value="Chromosome 14"/>
</dbReference>
<proteinExistence type="predicted"/>
<accession>A0A2U9CAH8</accession>
<feature type="non-terminal residue" evidence="2">
    <location>
        <position position="1"/>
    </location>
</feature>